<dbReference type="InterPro" id="IPR011032">
    <property type="entry name" value="GroES-like_sf"/>
</dbReference>
<organism evidence="3 4">
    <name type="scientific">Aspergillus luchuensis (strain CBS 106.47)</name>
    <dbReference type="NCBI Taxonomy" id="1137211"/>
    <lineage>
        <taxon>Eukaryota</taxon>
        <taxon>Fungi</taxon>
        <taxon>Dikarya</taxon>
        <taxon>Ascomycota</taxon>
        <taxon>Pezizomycotina</taxon>
        <taxon>Eurotiomycetes</taxon>
        <taxon>Eurotiomycetidae</taxon>
        <taxon>Eurotiales</taxon>
        <taxon>Aspergillaceae</taxon>
        <taxon>Aspergillus</taxon>
        <taxon>Aspergillus subgen. Circumdati</taxon>
    </lineage>
</organism>
<feature type="domain" description="Enoyl reductase (ER)" evidence="2">
    <location>
        <begin position="88"/>
        <end position="391"/>
    </location>
</feature>
<reference evidence="4" key="1">
    <citation type="journal article" date="2017" name="Genome Biol.">
        <title>Comparative genomics reveals high biological diversity and specific adaptations in the industrially and medically important fungal genus Aspergillus.</title>
        <authorList>
            <person name="de Vries R.P."/>
            <person name="Riley R."/>
            <person name="Wiebenga A."/>
            <person name="Aguilar-Osorio G."/>
            <person name="Amillis S."/>
            <person name="Uchima C.A."/>
            <person name="Anderluh G."/>
            <person name="Asadollahi M."/>
            <person name="Askin M."/>
            <person name="Barry K."/>
            <person name="Battaglia E."/>
            <person name="Bayram O."/>
            <person name="Benocci T."/>
            <person name="Braus-Stromeyer S.A."/>
            <person name="Caldana C."/>
            <person name="Canovas D."/>
            <person name="Cerqueira G.C."/>
            <person name="Chen F."/>
            <person name="Chen W."/>
            <person name="Choi C."/>
            <person name="Clum A."/>
            <person name="Dos Santos R.A."/>
            <person name="Damasio A.R."/>
            <person name="Diallinas G."/>
            <person name="Emri T."/>
            <person name="Fekete E."/>
            <person name="Flipphi M."/>
            <person name="Freyberg S."/>
            <person name="Gallo A."/>
            <person name="Gournas C."/>
            <person name="Habgood R."/>
            <person name="Hainaut M."/>
            <person name="Harispe M.L."/>
            <person name="Henrissat B."/>
            <person name="Hilden K.S."/>
            <person name="Hope R."/>
            <person name="Hossain A."/>
            <person name="Karabika E."/>
            <person name="Karaffa L."/>
            <person name="Karanyi Z."/>
            <person name="Krasevec N."/>
            <person name="Kuo A."/>
            <person name="Kusch H."/>
            <person name="LaButti K."/>
            <person name="Lagendijk E.L."/>
            <person name="Lapidus A."/>
            <person name="Levasseur A."/>
            <person name="Lindquist E."/>
            <person name="Lipzen A."/>
            <person name="Logrieco A.F."/>
            <person name="MacCabe A."/>
            <person name="Maekelae M.R."/>
            <person name="Malavazi I."/>
            <person name="Melin P."/>
            <person name="Meyer V."/>
            <person name="Mielnichuk N."/>
            <person name="Miskei M."/>
            <person name="Molnar A.P."/>
            <person name="Mule G."/>
            <person name="Ngan C.Y."/>
            <person name="Orejas M."/>
            <person name="Orosz E."/>
            <person name="Ouedraogo J.P."/>
            <person name="Overkamp K.M."/>
            <person name="Park H.-S."/>
            <person name="Perrone G."/>
            <person name="Piumi F."/>
            <person name="Punt P.J."/>
            <person name="Ram A.F."/>
            <person name="Ramon A."/>
            <person name="Rauscher S."/>
            <person name="Record E."/>
            <person name="Riano-Pachon D.M."/>
            <person name="Robert V."/>
            <person name="Roehrig J."/>
            <person name="Ruller R."/>
            <person name="Salamov A."/>
            <person name="Salih N.S."/>
            <person name="Samson R.A."/>
            <person name="Sandor E."/>
            <person name="Sanguinetti M."/>
            <person name="Schuetze T."/>
            <person name="Sepcic K."/>
            <person name="Shelest E."/>
            <person name="Sherlock G."/>
            <person name="Sophianopoulou V."/>
            <person name="Squina F.M."/>
            <person name="Sun H."/>
            <person name="Susca A."/>
            <person name="Todd R.B."/>
            <person name="Tsang A."/>
            <person name="Unkles S.E."/>
            <person name="van de Wiele N."/>
            <person name="van Rossen-Uffink D."/>
            <person name="Oliveira J.V."/>
            <person name="Vesth T.C."/>
            <person name="Visser J."/>
            <person name="Yu J.-H."/>
            <person name="Zhou M."/>
            <person name="Andersen M.R."/>
            <person name="Archer D.B."/>
            <person name="Baker S.E."/>
            <person name="Benoit I."/>
            <person name="Brakhage A.A."/>
            <person name="Braus G.H."/>
            <person name="Fischer R."/>
            <person name="Frisvad J.C."/>
            <person name="Goldman G.H."/>
            <person name="Houbraken J."/>
            <person name="Oakley B."/>
            <person name="Pocsi I."/>
            <person name="Scazzocchio C."/>
            <person name="Seiboth B."/>
            <person name="vanKuyk P.A."/>
            <person name="Wortman J."/>
            <person name="Dyer P.S."/>
            <person name="Grigoriev I.V."/>
        </authorList>
    </citation>
    <scope>NUCLEOTIDE SEQUENCE [LARGE SCALE GENOMIC DNA]</scope>
    <source>
        <strain evidence="4">CBS 106.47</strain>
    </source>
</reference>
<accession>A0A1M3TAS1</accession>
<name>A0A1M3TAS1_ASPLC</name>
<dbReference type="InterPro" id="IPR013149">
    <property type="entry name" value="ADH-like_C"/>
</dbReference>
<dbReference type="SUPFAM" id="SSF51735">
    <property type="entry name" value="NAD(P)-binding Rossmann-fold domains"/>
    <property type="match status" value="1"/>
</dbReference>
<gene>
    <name evidence="3" type="ORF">ASPFODRAFT_35297</name>
</gene>
<dbReference type="InterPro" id="IPR020843">
    <property type="entry name" value="ER"/>
</dbReference>
<dbReference type="OrthoDB" id="809632at2759"/>
<dbReference type="GO" id="GO:0016628">
    <property type="term" value="F:oxidoreductase activity, acting on the CH-CH group of donors, NAD or NADP as acceptor"/>
    <property type="evidence" value="ECO:0007669"/>
    <property type="project" value="InterPro"/>
</dbReference>
<keyword evidence="1" id="KW-0560">Oxidoreductase</keyword>
<evidence type="ECO:0000313" key="4">
    <source>
        <dbReference type="Proteomes" id="UP000184063"/>
    </source>
</evidence>
<dbReference type="Pfam" id="PF16884">
    <property type="entry name" value="ADH_N_2"/>
    <property type="match status" value="1"/>
</dbReference>
<dbReference type="PANTHER" id="PTHR43205:SF7">
    <property type="entry name" value="PROSTAGLANDIN REDUCTASE 1"/>
    <property type="match status" value="1"/>
</dbReference>
<dbReference type="Gene3D" id="3.40.50.720">
    <property type="entry name" value="NAD(P)-binding Rossmann-like Domain"/>
    <property type="match status" value="1"/>
</dbReference>
<evidence type="ECO:0000313" key="3">
    <source>
        <dbReference type="EMBL" id="OJZ83835.1"/>
    </source>
</evidence>
<dbReference type="InterPro" id="IPR041694">
    <property type="entry name" value="ADH_N_2"/>
</dbReference>
<dbReference type="Pfam" id="PF00107">
    <property type="entry name" value="ADH_zinc_N"/>
    <property type="match status" value="1"/>
</dbReference>
<dbReference type="AlphaFoldDB" id="A0A1M3TAS1"/>
<dbReference type="SUPFAM" id="SSF50129">
    <property type="entry name" value="GroES-like"/>
    <property type="match status" value="1"/>
</dbReference>
<dbReference type="CDD" id="cd05288">
    <property type="entry name" value="PGDH"/>
    <property type="match status" value="1"/>
</dbReference>
<dbReference type="VEuPathDB" id="FungiDB:ASPFODRAFT_35297"/>
<sequence>MYPNTSLILTNIPTGLPTPHKDLTPLPRPLDITTPPTDPNTLLTKLLYASLDPYMRGRMRPAHIKSYSPPYPLNTPITAYAVAQVVHSTHASFAPGEIIYARLPIQEYSVLAVSASPAPATGEAEEQLWTLENSLDGGNSPIRKIPTPLPSGIELSQYVGILGMTGLTAYAGLFEIGEPKKGETVFVSSAAGAVGSVVGQLAKRVGCRVIGSAGGERKRRYVVEELGFDECFDYRVEGAKEALGRLVGGEGGSGVDVYFENVGGEQLDAVLEVMNNGGRVDVGCWVWGTMLTDDGMAVACGMVSQYNLKPEERYGVKNLYNVVTKRLRMRGFIVGDKDMGPKWIKERDEKVTAWLQEGSINAKEDITVGIENGPEAFVAMLRGENLGKAVLKIADPDL</sequence>
<protein>
    <recommendedName>
        <fullName evidence="2">Enoyl reductase (ER) domain-containing protein</fullName>
    </recommendedName>
</protein>
<dbReference type="Proteomes" id="UP000184063">
    <property type="component" value="Unassembled WGS sequence"/>
</dbReference>
<dbReference type="InterPro" id="IPR036291">
    <property type="entry name" value="NAD(P)-bd_dom_sf"/>
</dbReference>
<dbReference type="EMBL" id="KV878245">
    <property type="protein sequence ID" value="OJZ83835.1"/>
    <property type="molecule type" value="Genomic_DNA"/>
</dbReference>
<dbReference type="SMART" id="SM00829">
    <property type="entry name" value="PKS_ER"/>
    <property type="match status" value="1"/>
</dbReference>
<dbReference type="InterPro" id="IPR045010">
    <property type="entry name" value="MDR_fam"/>
</dbReference>
<proteinExistence type="predicted"/>
<dbReference type="PANTHER" id="PTHR43205">
    <property type="entry name" value="PROSTAGLANDIN REDUCTASE"/>
    <property type="match status" value="1"/>
</dbReference>
<evidence type="ECO:0000259" key="2">
    <source>
        <dbReference type="SMART" id="SM00829"/>
    </source>
</evidence>
<evidence type="ECO:0000256" key="1">
    <source>
        <dbReference type="ARBA" id="ARBA00023002"/>
    </source>
</evidence>
<dbReference type="Gene3D" id="3.90.180.10">
    <property type="entry name" value="Medium-chain alcohol dehydrogenases, catalytic domain"/>
    <property type="match status" value="1"/>
</dbReference>